<evidence type="ECO:0000256" key="4">
    <source>
        <dbReference type="ARBA" id="ARBA00023288"/>
    </source>
</evidence>
<dbReference type="GeneID" id="5040364"/>
<reference evidence="7 8" key="1">
    <citation type="journal article" date="2006" name="Nature">
        <title>Global trends of whole-genome duplications revealed by the ciliate Paramecium tetraurelia.</title>
        <authorList>
            <consortium name="Genoscope"/>
            <person name="Aury J.-M."/>
            <person name="Jaillon O."/>
            <person name="Duret L."/>
            <person name="Noel B."/>
            <person name="Jubin C."/>
            <person name="Porcel B.M."/>
            <person name="Segurens B."/>
            <person name="Daubin V."/>
            <person name="Anthouard V."/>
            <person name="Aiach N."/>
            <person name="Arnaiz O."/>
            <person name="Billaut A."/>
            <person name="Beisson J."/>
            <person name="Blanc I."/>
            <person name="Bouhouche K."/>
            <person name="Camara F."/>
            <person name="Duharcourt S."/>
            <person name="Guigo R."/>
            <person name="Gogendeau D."/>
            <person name="Katinka M."/>
            <person name="Keller A.-M."/>
            <person name="Kissmehl R."/>
            <person name="Klotz C."/>
            <person name="Koll F."/>
            <person name="Le Moue A."/>
            <person name="Lepere C."/>
            <person name="Malinsky S."/>
            <person name="Nowacki M."/>
            <person name="Nowak J.K."/>
            <person name="Plattner H."/>
            <person name="Poulain J."/>
            <person name="Ruiz F."/>
            <person name="Serrano V."/>
            <person name="Zagulski M."/>
            <person name="Dessen P."/>
            <person name="Betermier M."/>
            <person name="Weissenbach J."/>
            <person name="Scarpelli C."/>
            <person name="Schachter V."/>
            <person name="Sperling L."/>
            <person name="Meyer E."/>
            <person name="Cohen J."/>
            <person name="Wincker P."/>
        </authorList>
    </citation>
    <scope>NUCLEOTIDE SEQUENCE [LARGE SCALE GENOMIC DNA]</scope>
    <source>
        <strain evidence="7 8">Stock d4-2</strain>
    </source>
</reference>
<dbReference type="Proteomes" id="UP000000600">
    <property type="component" value="Unassembled WGS sequence"/>
</dbReference>
<keyword evidence="4 5" id="KW-0449">Lipoprotein</keyword>
<gene>
    <name evidence="7" type="ORF">GSPATT00020835001</name>
</gene>
<evidence type="ECO:0000256" key="1">
    <source>
        <dbReference type="ARBA" id="ARBA00004370"/>
    </source>
</evidence>
<dbReference type="OrthoDB" id="287406at2759"/>
<protein>
    <recommendedName>
        <fullName evidence="6">Autophagy-related protein</fullName>
    </recommendedName>
</protein>
<dbReference type="RefSeq" id="XP_001454579.1">
    <property type="nucleotide sequence ID" value="XM_001454542.1"/>
</dbReference>
<dbReference type="InParanoid" id="A0DVW5"/>
<dbReference type="GO" id="GO:0000423">
    <property type="term" value="P:mitophagy"/>
    <property type="evidence" value="ECO:0000318"/>
    <property type="project" value="GO_Central"/>
</dbReference>
<keyword evidence="6" id="KW-0072">Autophagy</keyword>
<keyword evidence="3" id="KW-0472">Membrane</keyword>
<dbReference type="Pfam" id="PF02991">
    <property type="entry name" value="ATG8"/>
    <property type="match status" value="1"/>
</dbReference>
<organism evidence="7 8">
    <name type="scientific">Paramecium tetraurelia</name>
    <dbReference type="NCBI Taxonomy" id="5888"/>
    <lineage>
        <taxon>Eukaryota</taxon>
        <taxon>Sar</taxon>
        <taxon>Alveolata</taxon>
        <taxon>Ciliophora</taxon>
        <taxon>Intramacronucleata</taxon>
        <taxon>Oligohymenophorea</taxon>
        <taxon>Peniculida</taxon>
        <taxon>Parameciidae</taxon>
        <taxon>Paramecium</taxon>
    </lineage>
</organism>
<dbReference type="GO" id="GO:0006995">
    <property type="term" value="P:cellular response to nitrogen starvation"/>
    <property type="evidence" value="ECO:0000318"/>
    <property type="project" value="GO_Central"/>
</dbReference>
<dbReference type="GO" id="GO:0000045">
    <property type="term" value="P:autophagosome assembly"/>
    <property type="evidence" value="ECO:0000318"/>
    <property type="project" value="GO_Central"/>
</dbReference>
<dbReference type="PANTHER" id="PTHR10969">
    <property type="entry name" value="MICROTUBULE-ASSOCIATED PROTEINS 1A/1B LIGHT CHAIN 3-RELATED"/>
    <property type="match status" value="1"/>
</dbReference>
<dbReference type="GO" id="GO:0000421">
    <property type="term" value="C:autophagosome membrane"/>
    <property type="evidence" value="ECO:0000318"/>
    <property type="project" value="GO_Central"/>
</dbReference>
<comment type="subcellular location">
    <subcellularLocation>
        <location evidence="1">Membrane</location>
    </subcellularLocation>
</comment>
<evidence type="ECO:0000256" key="3">
    <source>
        <dbReference type="ARBA" id="ARBA00023136"/>
    </source>
</evidence>
<evidence type="ECO:0000256" key="6">
    <source>
        <dbReference type="RuleBase" id="RU004384"/>
    </source>
</evidence>
<evidence type="ECO:0000313" key="8">
    <source>
        <dbReference type="Proteomes" id="UP000000600"/>
    </source>
</evidence>
<dbReference type="InterPro" id="IPR004241">
    <property type="entry name" value="Atg8-like"/>
</dbReference>
<evidence type="ECO:0000256" key="2">
    <source>
        <dbReference type="ARBA" id="ARBA00007293"/>
    </source>
</evidence>
<dbReference type="HOGENOM" id="CLU_119276_1_1_1"/>
<sequence length="133" mass="16119">MQNKSNTYKTYKDVIPLEERKEKYNYYKQKYPKCVPIILQRQNNCNLIFLDRPEVLLDEEKTGNQLIQYLKDQLKEKSLNNSFYVYFTTTDNEGNSQDTMLQMEDKIKQIAEKYKDKEDGFLYLKYDYQQTFG</sequence>
<comment type="similarity">
    <text evidence="2 6">Belongs to the ATG8 family.</text>
</comment>
<keyword evidence="8" id="KW-1185">Reference proteome</keyword>
<dbReference type="AlphaFoldDB" id="A0DVW5"/>
<dbReference type="Gene3D" id="3.10.20.90">
    <property type="entry name" value="Phosphatidylinositol 3-kinase Catalytic Subunit, Chain A, domain 1"/>
    <property type="match status" value="1"/>
</dbReference>
<dbReference type="GO" id="GO:0097352">
    <property type="term" value="P:autophagosome maturation"/>
    <property type="evidence" value="ECO:0000318"/>
    <property type="project" value="GO_Central"/>
</dbReference>
<dbReference type="EMBL" id="CT868607">
    <property type="protein sequence ID" value="CAK87182.1"/>
    <property type="molecule type" value="Genomic_DNA"/>
</dbReference>
<dbReference type="STRING" id="5888.A0DVW5"/>
<proteinExistence type="inferred from homology"/>
<feature type="lipid moiety-binding region" description="Phosphatidylserine amidated glycine; alternate" evidence="5">
    <location>
        <position position="133"/>
    </location>
</feature>
<evidence type="ECO:0000256" key="5">
    <source>
        <dbReference type="PIRSR" id="PIRSR604241-50"/>
    </source>
</evidence>
<dbReference type="OMA" id="IFCTTDE"/>
<evidence type="ECO:0000313" key="7">
    <source>
        <dbReference type="EMBL" id="CAK87182.1"/>
    </source>
</evidence>
<dbReference type="KEGG" id="ptm:GSPATT00020835001"/>
<dbReference type="SUPFAM" id="SSF54236">
    <property type="entry name" value="Ubiquitin-like"/>
    <property type="match status" value="1"/>
</dbReference>
<name>A0DVW5_PARTE</name>
<accession>A0DVW5</accession>
<dbReference type="GO" id="GO:0008429">
    <property type="term" value="F:phosphatidylethanolamine binding"/>
    <property type="evidence" value="ECO:0000318"/>
    <property type="project" value="GO_Central"/>
</dbReference>
<dbReference type="InterPro" id="IPR029071">
    <property type="entry name" value="Ubiquitin-like_domsf"/>
</dbReference>